<dbReference type="Pfam" id="PF05915">
    <property type="entry name" value="TMEM_230_134"/>
    <property type="match status" value="1"/>
</dbReference>
<dbReference type="Proteomes" id="UP001162131">
    <property type="component" value="Unassembled WGS sequence"/>
</dbReference>
<evidence type="ECO:0008006" key="9">
    <source>
        <dbReference type="Google" id="ProtNLM"/>
    </source>
</evidence>
<evidence type="ECO:0000256" key="5">
    <source>
        <dbReference type="ARBA" id="ARBA00023136"/>
    </source>
</evidence>
<keyword evidence="3 6" id="KW-0812">Transmembrane</keyword>
<dbReference type="AlphaFoldDB" id="A0AAU9KHI0"/>
<evidence type="ECO:0000256" key="3">
    <source>
        <dbReference type="ARBA" id="ARBA00022692"/>
    </source>
</evidence>
<dbReference type="EMBL" id="CAJZBQ010000064">
    <property type="protein sequence ID" value="CAG9336245.1"/>
    <property type="molecule type" value="Genomic_DNA"/>
</dbReference>
<evidence type="ECO:0000256" key="4">
    <source>
        <dbReference type="ARBA" id="ARBA00022989"/>
    </source>
</evidence>
<reference evidence="7" key="1">
    <citation type="submission" date="2021-09" db="EMBL/GenBank/DDBJ databases">
        <authorList>
            <consortium name="AG Swart"/>
            <person name="Singh M."/>
            <person name="Singh A."/>
            <person name="Seah K."/>
            <person name="Emmerich C."/>
        </authorList>
    </citation>
    <scope>NUCLEOTIDE SEQUENCE</scope>
    <source>
        <strain evidence="7">ATCC30299</strain>
    </source>
</reference>
<dbReference type="InterPro" id="IPR008590">
    <property type="entry name" value="TMEM_230/134"/>
</dbReference>
<comment type="caution">
    <text evidence="7">The sequence shown here is derived from an EMBL/GenBank/DDBJ whole genome shotgun (WGS) entry which is preliminary data.</text>
</comment>
<protein>
    <recommendedName>
        <fullName evidence="9">Transmembrane protein 230</fullName>
    </recommendedName>
</protein>
<evidence type="ECO:0000256" key="1">
    <source>
        <dbReference type="ARBA" id="ARBA00004141"/>
    </source>
</evidence>
<name>A0AAU9KHI0_9CILI</name>
<organism evidence="7 8">
    <name type="scientific">Blepharisma stoltei</name>
    <dbReference type="NCBI Taxonomy" id="1481888"/>
    <lineage>
        <taxon>Eukaryota</taxon>
        <taxon>Sar</taxon>
        <taxon>Alveolata</taxon>
        <taxon>Ciliophora</taxon>
        <taxon>Postciliodesmatophora</taxon>
        <taxon>Heterotrichea</taxon>
        <taxon>Heterotrichida</taxon>
        <taxon>Blepharismidae</taxon>
        <taxon>Blepharisma</taxon>
    </lineage>
</organism>
<keyword evidence="8" id="KW-1185">Reference proteome</keyword>
<evidence type="ECO:0000313" key="8">
    <source>
        <dbReference type="Proteomes" id="UP001162131"/>
    </source>
</evidence>
<accession>A0AAU9KHI0</accession>
<evidence type="ECO:0000313" key="7">
    <source>
        <dbReference type="EMBL" id="CAG9336245.1"/>
    </source>
</evidence>
<dbReference type="GO" id="GO:0016020">
    <property type="term" value="C:membrane"/>
    <property type="evidence" value="ECO:0007669"/>
    <property type="project" value="UniProtKB-SubCell"/>
</dbReference>
<gene>
    <name evidence="7" type="ORF">BSTOLATCC_MIC66126</name>
</gene>
<comment type="similarity">
    <text evidence="2">Belongs to the TMEM134/TMEM230 family.</text>
</comment>
<proteinExistence type="inferred from homology"/>
<feature type="transmembrane region" description="Helical" evidence="6">
    <location>
        <begin position="51"/>
        <end position="75"/>
    </location>
</feature>
<keyword evidence="5 6" id="KW-0472">Membrane</keyword>
<feature type="transmembrane region" description="Helical" evidence="6">
    <location>
        <begin position="81"/>
        <end position="106"/>
    </location>
</feature>
<comment type="subcellular location">
    <subcellularLocation>
        <location evidence="1">Membrane</location>
        <topology evidence="1">Multi-pass membrane protein</topology>
    </subcellularLocation>
</comment>
<keyword evidence="4 6" id="KW-1133">Transmembrane helix</keyword>
<evidence type="ECO:0000256" key="6">
    <source>
        <dbReference type="SAM" id="Phobius"/>
    </source>
</evidence>
<sequence>MNPQNDSFDIMAEEHKDKSSPEEIPGLKVDDIHFGIMGNDEYVAPFPKKTLYCSIALFIVGSVLVIVGCVELLVVEDKTNGLALLIIGAIAFIPGMYYSYIFYKLYRAKTQSERMRILREIPEM</sequence>
<evidence type="ECO:0000256" key="2">
    <source>
        <dbReference type="ARBA" id="ARBA00007743"/>
    </source>
</evidence>